<dbReference type="GO" id="GO:0006099">
    <property type="term" value="P:tricarboxylic acid cycle"/>
    <property type="evidence" value="ECO:0007669"/>
    <property type="project" value="TreeGrafter"/>
</dbReference>
<dbReference type="SMART" id="SM01329">
    <property type="entry name" value="Iso_dh"/>
    <property type="match status" value="1"/>
</dbReference>
<dbReference type="GO" id="GO:0051287">
    <property type="term" value="F:NAD binding"/>
    <property type="evidence" value="ECO:0007669"/>
    <property type="project" value="InterPro"/>
</dbReference>
<dbReference type="InterPro" id="IPR024084">
    <property type="entry name" value="IsoPropMal-DH-like_dom"/>
</dbReference>
<dbReference type="Gene3D" id="3.40.718.10">
    <property type="entry name" value="Isopropylmalate Dehydrogenase"/>
    <property type="match status" value="1"/>
</dbReference>
<evidence type="ECO:0000256" key="1">
    <source>
        <dbReference type="ARBA" id="ARBA00007769"/>
    </source>
</evidence>
<reference evidence="4" key="1">
    <citation type="submission" date="2022-12" db="EMBL/GenBank/DDBJ databases">
        <title>Draft genome sequence of the thermophilic strain Brevibacillus thermoruber HT42, isolated from Los Humeros, Puebla, Mexico, with biotechnological potential.</title>
        <authorList>
            <person name="Lara Sanchez J."/>
            <person name="Solis Palacios R."/>
            <person name="Bustos Baena A.S."/>
            <person name="Ruz Baez A.E."/>
            <person name="Espinosa Luna G."/>
            <person name="Oliart Ros R.M."/>
        </authorList>
    </citation>
    <scope>NUCLEOTIDE SEQUENCE</scope>
    <source>
        <strain evidence="4">HT42</strain>
    </source>
</reference>
<dbReference type="RefSeq" id="WP_271140773.1">
    <property type="nucleotide sequence ID" value="NZ_JAPYYP010000032.1"/>
</dbReference>
<comment type="similarity">
    <text evidence="1">Belongs to the isocitrate and isopropylmalate dehydrogenases family.</text>
</comment>
<dbReference type="GO" id="GO:0006102">
    <property type="term" value="P:isocitrate metabolic process"/>
    <property type="evidence" value="ECO:0007669"/>
    <property type="project" value="TreeGrafter"/>
</dbReference>
<dbReference type="EMBL" id="JAPYYP010000032">
    <property type="protein sequence ID" value="MDA5110450.1"/>
    <property type="molecule type" value="Genomic_DNA"/>
</dbReference>
<name>A0A9X3Z5A9_9BACL</name>
<dbReference type="PROSITE" id="PS00470">
    <property type="entry name" value="IDH_IMDH"/>
    <property type="match status" value="1"/>
</dbReference>
<dbReference type="PANTHER" id="PTHR11835:SF34">
    <property type="entry name" value="ISOCITRATE DEHYDROGENASE [NAD] SUBUNIT ALPHA, MITOCHONDRIAL"/>
    <property type="match status" value="1"/>
</dbReference>
<evidence type="ECO:0000313" key="5">
    <source>
        <dbReference type="Proteomes" id="UP001151071"/>
    </source>
</evidence>
<keyword evidence="5" id="KW-1185">Reference proteome</keyword>
<accession>A0A9X3Z5A9</accession>
<comment type="caution">
    <text evidence="4">The sequence shown here is derived from an EMBL/GenBank/DDBJ whole genome shotgun (WGS) entry which is preliminary data.</text>
</comment>
<gene>
    <name evidence="4" type="ORF">O3V59_19040</name>
</gene>
<evidence type="ECO:0000259" key="3">
    <source>
        <dbReference type="SMART" id="SM01329"/>
    </source>
</evidence>
<protein>
    <submittedName>
        <fullName evidence="4">Isocitrate/isopropylmalate dehydrogenase family protein</fullName>
    </submittedName>
</protein>
<dbReference type="Proteomes" id="UP001151071">
    <property type="component" value="Unassembled WGS sequence"/>
</dbReference>
<dbReference type="Pfam" id="PF00180">
    <property type="entry name" value="Iso_dh"/>
    <property type="match status" value="1"/>
</dbReference>
<organism evidence="4 5">
    <name type="scientific">Brevibacillus thermoruber</name>
    <dbReference type="NCBI Taxonomy" id="33942"/>
    <lineage>
        <taxon>Bacteria</taxon>
        <taxon>Bacillati</taxon>
        <taxon>Bacillota</taxon>
        <taxon>Bacilli</taxon>
        <taxon>Bacillales</taxon>
        <taxon>Paenibacillaceae</taxon>
        <taxon>Brevibacillus</taxon>
    </lineage>
</organism>
<sequence length="356" mass="39422">MYQIAVMEGDGIGPEIVRSTVKVLRAVETKMDVRLFDLIPLPIGLQSYEESGTTYPAETERRLRECDGAILGPVTTHLYHSAHMPNPSARIRIDFDLYANLRPVRSVPGVSNKFPNVDLLIARENTEGMYADRNMYNSPGEFMTDPDTVLSFRLVTRKNCERIAKMAFDMARVRNAKKNVSAIHKANVLIKGCGMFLDMCRTVSKEYPDIAWEDFHIDAFAMYLILHPEKYDVIVTTNMFGDILSDQAAGLVGTLGLAPGLNVGDQFAVAQASHGSSPAIAGKNIANPIAEILSAHMLIDWLGRKKEDDRLLAASALLHEAVWTVLEAGKVRTADMGGRSTTEEMCQAIMAEIYQR</sequence>
<dbReference type="GO" id="GO:0000287">
    <property type="term" value="F:magnesium ion binding"/>
    <property type="evidence" value="ECO:0007669"/>
    <property type="project" value="InterPro"/>
</dbReference>
<keyword evidence="2" id="KW-0560">Oxidoreductase</keyword>
<evidence type="ECO:0000256" key="2">
    <source>
        <dbReference type="ARBA" id="ARBA00023002"/>
    </source>
</evidence>
<dbReference type="SUPFAM" id="SSF53659">
    <property type="entry name" value="Isocitrate/Isopropylmalate dehydrogenase-like"/>
    <property type="match status" value="1"/>
</dbReference>
<feature type="domain" description="Isopropylmalate dehydrogenase-like" evidence="3">
    <location>
        <begin position="3"/>
        <end position="349"/>
    </location>
</feature>
<dbReference type="PANTHER" id="PTHR11835">
    <property type="entry name" value="DECARBOXYLATING DEHYDROGENASES-ISOCITRATE, ISOPROPYLMALATE, TARTRATE"/>
    <property type="match status" value="1"/>
</dbReference>
<evidence type="ECO:0000313" key="4">
    <source>
        <dbReference type="EMBL" id="MDA5110450.1"/>
    </source>
</evidence>
<dbReference type="AlphaFoldDB" id="A0A9X3Z5A9"/>
<dbReference type="InterPro" id="IPR019818">
    <property type="entry name" value="IsoCit/isopropylmalate_DH_CS"/>
</dbReference>
<proteinExistence type="inferred from homology"/>
<dbReference type="GO" id="GO:0004449">
    <property type="term" value="F:isocitrate dehydrogenase (NAD+) activity"/>
    <property type="evidence" value="ECO:0007669"/>
    <property type="project" value="TreeGrafter"/>
</dbReference>